<dbReference type="InterPro" id="IPR025295">
    <property type="entry name" value="eCIS_core_dom"/>
</dbReference>
<dbReference type="RefSeq" id="WP_184349633.1">
    <property type="nucleotide sequence ID" value="NZ_JACHJH010000003.1"/>
</dbReference>
<dbReference type="AlphaFoldDB" id="A0A7W7LPX0"/>
<sequence>MSLDAALASPGRPLEPRIREKAERVYPMNFGHVRMHDGPVAQQAAREFEAEAFTVGPHIVAGQRNLPDETVLHEIDHAFWNTMGHPPAMDTAGTVDSAGVRVSSPRDAQEVMAAANGKKVAQGGTPDLSLPGRPAPVGDAGPGGPSVQRSPRSWAGSEEIRKAQGLRKGLLPGSRWPDVVAALKRYGEVGEDDLAARRSALEEVEARIGVWEGSQGRGNRGRATDNTRDKQRAVAEVRHLITAERREIHDLEAARQPRRAQPAAPMSIAGRGGSRTSGPSGGHSDGSSSGPSYGDSASTLRSPDMNASERAAARYVNAPRLPAGVSCAIQHTAHAASINRVGIRPAMGRGGIGLPDTQQQPDRQAFYVDSGSERGQGVSNMIAMDAAAVGADRLICVLGKNVAYSEDTNYGPGGRGAKSYVGNAPPIRHREEQPRGPLSFPLPLGNGSTLDRVTEFLNSHLPDDRQLTPDQAKAMVYGHLVRVIGALIVAPHLD</sequence>
<accession>A0A7W7LPX0</accession>
<feature type="region of interest" description="Disordered" evidence="1">
    <location>
        <begin position="212"/>
        <end position="233"/>
    </location>
</feature>
<name>A0A7W7LPX0_9ACTN</name>
<feature type="domain" description="eCIS core" evidence="2">
    <location>
        <begin position="13"/>
        <end position="79"/>
    </location>
</feature>
<comment type="caution">
    <text evidence="3">The sequence shown here is derived from an EMBL/GenBank/DDBJ whole genome shotgun (WGS) entry which is preliminary data.</text>
</comment>
<evidence type="ECO:0000259" key="2">
    <source>
        <dbReference type="Pfam" id="PF13699"/>
    </source>
</evidence>
<protein>
    <recommendedName>
        <fullName evidence="2">eCIS core domain-containing protein</fullName>
    </recommendedName>
</protein>
<gene>
    <name evidence="3" type="ORF">FHS39_002828</name>
</gene>
<feature type="compositionally biased region" description="Gly residues" evidence="1">
    <location>
        <begin position="270"/>
        <end position="284"/>
    </location>
</feature>
<organism evidence="3 4">
    <name type="scientific">Streptomyces olivoverticillatus</name>
    <dbReference type="NCBI Taxonomy" id="66427"/>
    <lineage>
        <taxon>Bacteria</taxon>
        <taxon>Bacillati</taxon>
        <taxon>Actinomycetota</taxon>
        <taxon>Actinomycetes</taxon>
        <taxon>Kitasatosporales</taxon>
        <taxon>Streptomycetaceae</taxon>
        <taxon>Streptomyces</taxon>
    </lineage>
</organism>
<feature type="region of interest" description="Disordered" evidence="1">
    <location>
        <begin position="247"/>
        <end position="305"/>
    </location>
</feature>
<evidence type="ECO:0000256" key="1">
    <source>
        <dbReference type="SAM" id="MobiDB-lite"/>
    </source>
</evidence>
<feature type="region of interest" description="Disordered" evidence="1">
    <location>
        <begin position="118"/>
        <end position="156"/>
    </location>
</feature>
<dbReference type="Proteomes" id="UP000556084">
    <property type="component" value="Unassembled WGS sequence"/>
</dbReference>
<dbReference type="Pfam" id="PF13699">
    <property type="entry name" value="eCIS_core"/>
    <property type="match status" value="1"/>
</dbReference>
<feature type="compositionally biased region" description="Low complexity" evidence="1">
    <location>
        <begin position="285"/>
        <end position="298"/>
    </location>
</feature>
<feature type="compositionally biased region" description="Basic and acidic residues" evidence="1">
    <location>
        <begin position="222"/>
        <end position="233"/>
    </location>
</feature>
<evidence type="ECO:0000313" key="3">
    <source>
        <dbReference type="EMBL" id="MBB4893797.1"/>
    </source>
</evidence>
<dbReference type="EMBL" id="JACHJH010000003">
    <property type="protein sequence ID" value="MBB4893797.1"/>
    <property type="molecule type" value="Genomic_DNA"/>
</dbReference>
<keyword evidence="4" id="KW-1185">Reference proteome</keyword>
<evidence type="ECO:0000313" key="4">
    <source>
        <dbReference type="Proteomes" id="UP000556084"/>
    </source>
</evidence>
<proteinExistence type="predicted"/>
<reference evidence="3 4" key="1">
    <citation type="submission" date="2020-08" db="EMBL/GenBank/DDBJ databases">
        <title>Genomic Encyclopedia of Type Strains, Phase III (KMG-III): the genomes of soil and plant-associated and newly described type strains.</title>
        <authorList>
            <person name="Whitman W."/>
        </authorList>
    </citation>
    <scope>NUCLEOTIDE SEQUENCE [LARGE SCALE GENOMIC DNA]</scope>
    <source>
        <strain evidence="3 4">CECT 3266</strain>
    </source>
</reference>